<gene>
    <name evidence="10" type="primary">recC</name>
    <name evidence="12" type="ORF">SAMN05421693_1067</name>
</gene>
<accession>A0A1H9APM0</accession>
<evidence type="ECO:0000256" key="3">
    <source>
        <dbReference type="ARBA" id="ARBA00022763"/>
    </source>
</evidence>
<evidence type="ECO:0000313" key="12">
    <source>
        <dbReference type="EMBL" id="SEP78417.1"/>
    </source>
</evidence>
<keyword evidence="3 10" id="KW-0227">DNA damage</keyword>
<comment type="miscellaneous">
    <text evidence="10">In the RecBCD complex, RecB has a slow 3'-5' helicase, an exonuclease activity and loads RecA onto ssDNA, RecD has a fast 5'-3' helicase activity, while RecC stimulates the ATPase and processivity of the RecB helicase and contributes to recognition of the Chi site.</text>
</comment>
<feature type="domain" description="RecC C-terminal" evidence="11">
    <location>
        <begin position="847"/>
        <end position="1091"/>
    </location>
</feature>
<dbReference type="PIRSF" id="PIRSF000980">
    <property type="entry name" value="RecC"/>
    <property type="match status" value="1"/>
</dbReference>
<evidence type="ECO:0000256" key="1">
    <source>
        <dbReference type="ARBA" id="ARBA00022722"/>
    </source>
</evidence>
<keyword evidence="6 10" id="KW-0269">Exonuclease</keyword>
<dbReference type="InterPro" id="IPR013986">
    <property type="entry name" value="DExx_box_DNA_helicase_dom_sf"/>
</dbReference>
<comment type="similarity">
    <text evidence="10">Belongs to the RecC family.</text>
</comment>
<keyword evidence="8 10" id="KW-0238">DNA-binding</keyword>
<evidence type="ECO:0000259" key="11">
    <source>
        <dbReference type="Pfam" id="PF17946"/>
    </source>
</evidence>
<dbReference type="GO" id="GO:0000724">
    <property type="term" value="P:double-strand break repair via homologous recombination"/>
    <property type="evidence" value="ECO:0007669"/>
    <property type="project" value="UniProtKB-UniRule"/>
</dbReference>
<dbReference type="InterPro" id="IPR006697">
    <property type="entry name" value="RecC"/>
</dbReference>
<keyword evidence="7 10" id="KW-0067">ATP-binding</keyword>
<evidence type="ECO:0000256" key="5">
    <source>
        <dbReference type="ARBA" id="ARBA00022806"/>
    </source>
</evidence>
<dbReference type="EMBL" id="FOFO01000006">
    <property type="protein sequence ID" value="SEP78417.1"/>
    <property type="molecule type" value="Genomic_DNA"/>
</dbReference>
<comment type="subunit">
    <text evidence="10">Heterotrimer of RecB, RecC and RecD. All subunits contribute to DNA-binding.</text>
</comment>
<dbReference type="SUPFAM" id="SSF52980">
    <property type="entry name" value="Restriction endonuclease-like"/>
    <property type="match status" value="1"/>
</dbReference>
<dbReference type="Gene3D" id="3.40.50.10930">
    <property type="match status" value="1"/>
</dbReference>
<dbReference type="GO" id="GO:0003677">
    <property type="term" value="F:DNA binding"/>
    <property type="evidence" value="ECO:0007669"/>
    <property type="project" value="UniProtKB-UniRule"/>
</dbReference>
<keyword evidence="5 10" id="KW-0347">Helicase</keyword>
<dbReference type="Gene3D" id="1.10.10.990">
    <property type="match status" value="1"/>
</dbReference>
<evidence type="ECO:0000256" key="9">
    <source>
        <dbReference type="ARBA" id="ARBA00023204"/>
    </source>
</evidence>
<keyword evidence="4 10" id="KW-0378">Hydrolase</keyword>
<dbReference type="Gene3D" id="3.40.50.300">
    <property type="entry name" value="P-loop containing nucleotide triphosphate hydrolases"/>
    <property type="match status" value="2"/>
</dbReference>
<evidence type="ECO:0000313" key="13">
    <source>
        <dbReference type="Proteomes" id="UP000199496"/>
    </source>
</evidence>
<dbReference type="STRING" id="867345.SAMN05421693_1067"/>
<reference evidence="12 13" key="1">
    <citation type="submission" date="2016-10" db="EMBL/GenBank/DDBJ databases">
        <authorList>
            <person name="de Groot N.N."/>
        </authorList>
    </citation>
    <scope>NUCLEOTIDE SEQUENCE [LARGE SCALE GENOMIC DNA]</scope>
    <source>
        <strain evidence="12 13">B7-7</strain>
    </source>
</reference>
<dbReference type="HAMAP" id="MF_01486">
    <property type="entry name" value="RecC"/>
    <property type="match status" value="1"/>
</dbReference>
<comment type="function">
    <text evidence="10">A helicase/nuclease that prepares dsDNA breaks (DSB) for recombinational DNA repair. Binds to DSBs and unwinds DNA via a highly rapid and processive ATP-dependent bidirectional helicase activity. Unwinds dsDNA until it encounters a Chi (crossover hotspot instigator) sequence from the 3' direction. Cuts ssDNA a few nucleotides 3' to the Chi site. The properties and activities of the enzyme are changed at Chi. The Chi-altered holoenzyme produces a long 3'-ssDNA overhang and facilitates RecA-binding to the ssDNA for homologous DNA recombination and repair. Holoenzyme degrades any linearized DNA that is unable to undergo homologous recombination. In the holoenzyme this subunit recognizes the wild-type Chi sequence, and when added to isolated RecB increases its ATP-dependent helicase processivity.</text>
</comment>
<dbReference type="PANTHER" id="PTHR30591:SF1">
    <property type="entry name" value="RECBCD ENZYME SUBUNIT RECC"/>
    <property type="match status" value="1"/>
</dbReference>
<dbReference type="InterPro" id="IPR027417">
    <property type="entry name" value="P-loop_NTPase"/>
</dbReference>
<dbReference type="NCBIfam" id="TIGR01450">
    <property type="entry name" value="recC"/>
    <property type="match status" value="1"/>
</dbReference>
<keyword evidence="13" id="KW-1185">Reference proteome</keyword>
<dbReference type="Pfam" id="PF17946">
    <property type="entry name" value="RecC_C"/>
    <property type="match status" value="1"/>
</dbReference>
<dbReference type="AlphaFoldDB" id="A0A1H9APM0"/>
<organism evidence="12 13">
    <name type="scientific">Ectothiorhodospira magna</name>
    <dbReference type="NCBI Taxonomy" id="867345"/>
    <lineage>
        <taxon>Bacteria</taxon>
        <taxon>Pseudomonadati</taxon>
        <taxon>Pseudomonadota</taxon>
        <taxon>Gammaproteobacteria</taxon>
        <taxon>Chromatiales</taxon>
        <taxon>Ectothiorhodospiraceae</taxon>
        <taxon>Ectothiorhodospira</taxon>
    </lineage>
</organism>
<sequence length="1159" mass="130958">MTASPIHPGFMVVHGNRLEDLRALAVTWMRRHPLAPLENETILVQSNGIAQWLKLALAMDPDGPEPGMGIAAALDIQLPARFLWNAYRAVLGAGNVPTESPFAKDPLTWRLMRLLPECLEQPAFAPLRRFLTDDADLRKRHQLALRLADLLDQYQVYRADWLTDWARGLDHIQDPRGAPRPLDTADSRWQPALWRALMEDTPPDVRHLSRAGVHEQFMARIQTLETRPPDLSRRVIVLGISSLSAQTLEALGALARFSQVLLCVHNPCRYYWADIISDKDLLRAQRRRQAPKAGMPTVIAEKDLHHHAHPLLAAWGKQGRDYIRLLDEYDDPVHYRNMLEALPWQRIDLFESQGGNTLLQQLQDDILELRPLAETRDHWPPVDPKDHSIGFHVAHSPQREVEILHDQLLARFAEDPALRPRDIIIMVPDVDRYAPHVQAVFGQTHPEDPRHIPFCFSDQARRGREPLLVALEQLLRLPESRLSVTELLDLLDLPALRDRFGITLGDLPRLRAWIEGAGIRWGMDARQRSALALPPDLEQNTWRFGLRRMLLGYATGRFGPWQGIEPYDEISGLDAGLIGPLHDLLTALDRTWQCLAEPAAPAVWTTRLRTLVADFFAPTQDRDRLMLQRMDEALEHWETLCEAAGMTEALPLTVVREHWLGALDESHLSQRFLTGAVTVCTLMPMRAIPYQVVCLLGMNDGDYPRIHAPVDFDLMAGEHRPGDRSRREDDRYLFLEALLSARSQLHISWVGRGIRDNAVLPPSVLVSQLRDHLAAGWRLPGEKDGDGLLAALTTEYPLQPFGRAYFCGDGDLFTYAREWEGLQDAEGTVISRPSGWAPLPKAPVSQEPLSADDLAAFLVNPVRSFFQRRLKVYFDPPPGAGEDQEPFTLDGLDRWQALDHLLGTALGDGEDQQGCDERLEAALASWRRSGRLALGEIGRRQAAQLRDQATTLMKTWQAVASTCPQRDSRPVPLRFESGTHIVEGGLPRLYRDKSGAAVHLLYRGSQLRTKDNPFRRLDTMGLAWVQHLLAHAQGLSLRTLMVGLDDTLCLHPLPVAEATTHLQTLLEAWETGMTRPLPAYCRGSSAWLDAQARNRKDPAQVLGLIHQGDRFRPGMVDQDPWLARAWPDTSMLLEQRDFAYWAKTLYEPLNQAVCLLCED</sequence>
<dbReference type="InterPro" id="IPR011335">
    <property type="entry name" value="Restrct_endonuc-II-like"/>
</dbReference>
<dbReference type="Pfam" id="PF04257">
    <property type="entry name" value="Exonuc_V_gamma"/>
    <property type="match status" value="1"/>
</dbReference>
<evidence type="ECO:0000256" key="6">
    <source>
        <dbReference type="ARBA" id="ARBA00022839"/>
    </source>
</evidence>
<keyword evidence="1 10" id="KW-0540">Nuclease</keyword>
<dbReference type="GO" id="GO:0005524">
    <property type="term" value="F:ATP binding"/>
    <property type="evidence" value="ECO:0007669"/>
    <property type="project" value="UniProtKB-UniRule"/>
</dbReference>
<evidence type="ECO:0000256" key="2">
    <source>
        <dbReference type="ARBA" id="ARBA00022741"/>
    </source>
</evidence>
<dbReference type="Gene3D" id="1.10.10.160">
    <property type="match status" value="1"/>
</dbReference>
<evidence type="ECO:0000256" key="8">
    <source>
        <dbReference type="ARBA" id="ARBA00023125"/>
    </source>
</evidence>
<evidence type="ECO:0000256" key="10">
    <source>
        <dbReference type="HAMAP-Rule" id="MF_01486"/>
    </source>
</evidence>
<name>A0A1H9APM0_9GAMM</name>
<dbReference type="SUPFAM" id="SSF52540">
    <property type="entry name" value="P-loop containing nucleoside triphosphate hydrolases"/>
    <property type="match status" value="2"/>
</dbReference>
<evidence type="ECO:0000256" key="7">
    <source>
        <dbReference type="ARBA" id="ARBA00022840"/>
    </source>
</evidence>
<dbReference type="GO" id="GO:0009338">
    <property type="term" value="C:exodeoxyribonuclease V complex"/>
    <property type="evidence" value="ECO:0007669"/>
    <property type="project" value="InterPro"/>
</dbReference>
<keyword evidence="2 10" id="KW-0547">Nucleotide-binding</keyword>
<keyword evidence="9 10" id="KW-0234">DNA repair</keyword>
<proteinExistence type="inferred from homology"/>
<dbReference type="GO" id="GO:0008854">
    <property type="term" value="F:exodeoxyribonuclease V activity"/>
    <property type="evidence" value="ECO:0007669"/>
    <property type="project" value="InterPro"/>
</dbReference>
<dbReference type="GO" id="GO:0003678">
    <property type="term" value="F:DNA helicase activity"/>
    <property type="evidence" value="ECO:0007669"/>
    <property type="project" value="UniProtKB-UniRule"/>
</dbReference>
<dbReference type="InterPro" id="IPR041500">
    <property type="entry name" value="RecC_C"/>
</dbReference>
<dbReference type="Proteomes" id="UP000199496">
    <property type="component" value="Unassembled WGS sequence"/>
</dbReference>
<protein>
    <recommendedName>
        <fullName evidence="10">RecBCD enzyme subunit RecC</fullName>
    </recommendedName>
    <alternativeName>
        <fullName evidence="10">Exonuclease V subunit RecC</fullName>
        <shortName evidence="10">ExoV subunit RecC</shortName>
    </alternativeName>
    <alternativeName>
        <fullName evidence="10">Helicase/nuclease RecBCD subunit RecC</fullName>
    </alternativeName>
</protein>
<evidence type="ECO:0000256" key="4">
    <source>
        <dbReference type="ARBA" id="ARBA00022801"/>
    </source>
</evidence>
<dbReference type="PANTHER" id="PTHR30591">
    <property type="entry name" value="RECBCD ENZYME SUBUNIT RECC"/>
    <property type="match status" value="1"/>
</dbReference>